<dbReference type="Proteomes" id="UP001600888">
    <property type="component" value="Unassembled WGS sequence"/>
</dbReference>
<organism evidence="1 2">
    <name type="scientific">Diaporthe vaccinii</name>
    <dbReference type="NCBI Taxonomy" id="105482"/>
    <lineage>
        <taxon>Eukaryota</taxon>
        <taxon>Fungi</taxon>
        <taxon>Dikarya</taxon>
        <taxon>Ascomycota</taxon>
        <taxon>Pezizomycotina</taxon>
        <taxon>Sordariomycetes</taxon>
        <taxon>Sordariomycetidae</taxon>
        <taxon>Diaporthales</taxon>
        <taxon>Diaporthaceae</taxon>
        <taxon>Diaporthe</taxon>
        <taxon>Diaporthe eres species complex</taxon>
    </lineage>
</organism>
<evidence type="ECO:0000313" key="2">
    <source>
        <dbReference type="Proteomes" id="UP001600888"/>
    </source>
</evidence>
<comment type="caution">
    <text evidence="1">The sequence shown here is derived from an EMBL/GenBank/DDBJ whole genome shotgun (WGS) entry which is preliminary data.</text>
</comment>
<evidence type="ECO:0000313" key="1">
    <source>
        <dbReference type="EMBL" id="KAL2274416.1"/>
    </source>
</evidence>
<accession>A0ABR4DWR6</accession>
<protein>
    <submittedName>
        <fullName evidence="1">Uncharacterized protein</fullName>
    </submittedName>
</protein>
<name>A0ABR4DWR6_9PEZI</name>
<proteinExistence type="predicted"/>
<gene>
    <name evidence="1" type="ORF">FJTKL_03245</name>
</gene>
<reference evidence="1 2" key="1">
    <citation type="submission" date="2024-03" db="EMBL/GenBank/DDBJ databases">
        <title>A high-quality draft genome sequence of Diaporthe vaccinii, a causative agent of upright dieback and viscid rot disease in cranberry plants.</title>
        <authorList>
            <person name="Sarrasin M."/>
            <person name="Lang B.F."/>
            <person name="Burger G."/>
        </authorList>
    </citation>
    <scope>NUCLEOTIDE SEQUENCE [LARGE SCALE GENOMIC DNA]</scope>
    <source>
        <strain evidence="1 2">IS7</strain>
    </source>
</reference>
<dbReference type="EMBL" id="JBAWTH010000157">
    <property type="protein sequence ID" value="KAL2274416.1"/>
    <property type="molecule type" value="Genomic_DNA"/>
</dbReference>
<sequence>MYNKSHPQSGVIIHVFPTTASSSPEVCLHIANIPTYLPTMPRYSGGAFWPYAFIQQPGGWAEQTFGAGYGNRNGRLNNDCFASQCSGADHNSISLDGLSGLVARLILQNHLTRLGDAGCHGGALWGCSSSPPPPAPHCHGAAPVNNTCQLPCVHTCPGATQPYVGTNNVFVIPANLVHQQTQVGATGPGRTGNLNNINMILSGLGLGLGGISSGCGGGLNLPHGFNAHLSGAGLGPQINLNRFSCPSCNGHF</sequence>
<keyword evidence="2" id="KW-1185">Reference proteome</keyword>